<evidence type="ECO:0000313" key="2">
    <source>
        <dbReference type="EMBL" id="VDM25599.1"/>
    </source>
</evidence>
<evidence type="ECO:0000256" key="1">
    <source>
        <dbReference type="SAM" id="Phobius"/>
    </source>
</evidence>
<keyword evidence="1" id="KW-0472">Membrane</keyword>
<evidence type="ECO:0000313" key="4">
    <source>
        <dbReference type="WBParaSite" id="TTAC_0000477901-mRNA-1"/>
    </source>
</evidence>
<evidence type="ECO:0000313" key="3">
    <source>
        <dbReference type="Proteomes" id="UP000274429"/>
    </source>
</evidence>
<dbReference type="EMBL" id="UYWX01005265">
    <property type="protein sequence ID" value="VDM25599.1"/>
    <property type="molecule type" value="Genomic_DNA"/>
</dbReference>
<dbReference type="AlphaFoldDB" id="A0A0R3WVI9"/>
<proteinExistence type="predicted"/>
<dbReference type="STRING" id="6205.A0A0R3WVI9"/>
<sequence length="151" mass="16850">MSVGKDSGVGLFDVNLVSIMMMGMWVLVLTWELQVTLLLSWNSMSTECRFVGLTSEFVNEGLLKVPSLELLRDRSLVACRSQLILKCSGKFRLISIPSSLNARFRRAGGLVDFLRFLRTQVAFVFRPSLPSMSSAFVALSNLRALFPVGQR</sequence>
<gene>
    <name evidence="2" type="ORF">TTAC_LOCUS4764</name>
</gene>
<dbReference type="OrthoDB" id="6249493at2759"/>
<name>A0A0R3WVI9_HYDTA</name>
<reference evidence="4" key="1">
    <citation type="submission" date="2017-02" db="UniProtKB">
        <authorList>
            <consortium name="WormBaseParasite"/>
        </authorList>
    </citation>
    <scope>IDENTIFICATION</scope>
</reference>
<reference evidence="2 3" key="2">
    <citation type="submission" date="2018-11" db="EMBL/GenBank/DDBJ databases">
        <authorList>
            <consortium name="Pathogen Informatics"/>
        </authorList>
    </citation>
    <scope>NUCLEOTIDE SEQUENCE [LARGE SCALE GENOMIC DNA]</scope>
</reference>
<keyword evidence="3" id="KW-1185">Reference proteome</keyword>
<dbReference type="Proteomes" id="UP000274429">
    <property type="component" value="Unassembled WGS sequence"/>
</dbReference>
<organism evidence="4">
    <name type="scientific">Hydatigena taeniaeformis</name>
    <name type="common">Feline tapeworm</name>
    <name type="synonym">Taenia taeniaeformis</name>
    <dbReference type="NCBI Taxonomy" id="6205"/>
    <lineage>
        <taxon>Eukaryota</taxon>
        <taxon>Metazoa</taxon>
        <taxon>Spiralia</taxon>
        <taxon>Lophotrochozoa</taxon>
        <taxon>Platyhelminthes</taxon>
        <taxon>Cestoda</taxon>
        <taxon>Eucestoda</taxon>
        <taxon>Cyclophyllidea</taxon>
        <taxon>Taeniidae</taxon>
        <taxon>Hydatigera</taxon>
    </lineage>
</organism>
<keyword evidence="1" id="KW-0812">Transmembrane</keyword>
<dbReference type="WBParaSite" id="TTAC_0000477901-mRNA-1">
    <property type="protein sequence ID" value="TTAC_0000477901-mRNA-1"/>
    <property type="gene ID" value="TTAC_0000477901"/>
</dbReference>
<accession>A0A0R3WVI9</accession>
<protein>
    <submittedName>
        <fullName evidence="4">Secreted protein</fullName>
    </submittedName>
</protein>
<feature type="transmembrane region" description="Helical" evidence="1">
    <location>
        <begin position="16"/>
        <end position="39"/>
    </location>
</feature>
<keyword evidence="1" id="KW-1133">Transmembrane helix</keyword>